<reference evidence="2" key="1">
    <citation type="submission" date="2017-07" db="EMBL/GenBank/DDBJ databases">
        <title>Taro Niue Genome Assembly and Annotation.</title>
        <authorList>
            <person name="Atibalentja N."/>
            <person name="Keating K."/>
            <person name="Fields C.J."/>
        </authorList>
    </citation>
    <scope>NUCLEOTIDE SEQUENCE</scope>
    <source>
        <strain evidence="2">Niue_2</strain>
        <tissue evidence="2">Leaf</tissue>
    </source>
</reference>
<dbReference type="Proteomes" id="UP000652761">
    <property type="component" value="Unassembled WGS sequence"/>
</dbReference>
<keyword evidence="1" id="KW-0479">Metal-binding</keyword>
<comment type="subcellular location">
    <subcellularLocation>
        <location evidence="1">Nucleus</location>
    </subcellularLocation>
</comment>
<sequence>MKKVPKKIGHICISNQHFMNEFQSCIYDPISTFEFEEKWDELITKYEIALQNDWLKILYKCHRKWAPVCFKDTFFTGMSTSQRSDSINHFFDGFVTGKTTLSEFILKYTVALESRFDAENQAELKSLDTEAYLKTCSPFEKQAATIYTRNSKVSTCHPQRIYEDERNLTLRVKSFEHVYVRRCKESTLSITKNRKKKWNALVDPLNLRGTYADMPY</sequence>
<keyword evidence="1" id="KW-0862">Zinc</keyword>
<comment type="caution">
    <text evidence="2">The sequence shown here is derived from an EMBL/GenBank/DDBJ whole genome shotgun (WGS) entry which is preliminary data.</text>
</comment>
<keyword evidence="3" id="KW-1185">Reference proteome</keyword>
<keyword evidence="1" id="KW-0863">Zinc-finger</keyword>
<name>A0A843VJH8_COLES</name>
<dbReference type="PANTHER" id="PTHR31669:SF251">
    <property type="entry name" value="PROTEIN FAR1-RELATED SEQUENCE"/>
    <property type="match status" value="1"/>
</dbReference>
<dbReference type="OrthoDB" id="747268at2759"/>
<dbReference type="PANTHER" id="PTHR31669">
    <property type="entry name" value="PROTEIN FAR1-RELATED SEQUENCE 10-RELATED"/>
    <property type="match status" value="1"/>
</dbReference>
<dbReference type="GO" id="GO:0005634">
    <property type="term" value="C:nucleus"/>
    <property type="evidence" value="ECO:0007669"/>
    <property type="project" value="UniProtKB-SubCell"/>
</dbReference>
<protein>
    <recommendedName>
        <fullName evidence="1">Protein FAR1-RELATED SEQUENCE</fullName>
    </recommendedName>
</protein>
<keyword evidence="1" id="KW-0539">Nucleus</keyword>
<dbReference type="GO" id="GO:0008270">
    <property type="term" value="F:zinc ion binding"/>
    <property type="evidence" value="ECO:0007669"/>
    <property type="project" value="UniProtKB-UniRule"/>
</dbReference>
<comment type="function">
    <text evidence="1">Putative transcription activator involved in regulating light control of development.</text>
</comment>
<evidence type="ECO:0000313" key="3">
    <source>
        <dbReference type="Proteomes" id="UP000652761"/>
    </source>
</evidence>
<comment type="similarity">
    <text evidence="1">Belongs to the FHY3/FAR1 family.</text>
</comment>
<dbReference type="InterPro" id="IPR031052">
    <property type="entry name" value="FHY3/FAR1"/>
</dbReference>
<dbReference type="AlphaFoldDB" id="A0A843VJH8"/>
<organism evidence="2 3">
    <name type="scientific">Colocasia esculenta</name>
    <name type="common">Wild taro</name>
    <name type="synonym">Arum esculentum</name>
    <dbReference type="NCBI Taxonomy" id="4460"/>
    <lineage>
        <taxon>Eukaryota</taxon>
        <taxon>Viridiplantae</taxon>
        <taxon>Streptophyta</taxon>
        <taxon>Embryophyta</taxon>
        <taxon>Tracheophyta</taxon>
        <taxon>Spermatophyta</taxon>
        <taxon>Magnoliopsida</taxon>
        <taxon>Liliopsida</taxon>
        <taxon>Araceae</taxon>
        <taxon>Aroideae</taxon>
        <taxon>Colocasieae</taxon>
        <taxon>Colocasia</taxon>
    </lineage>
</organism>
<dbReference type="EMBL" id="NMUH01001877">
    <property type="protein sequence ID" value="MQL96115.1"/>
    <property type="molecule type" value="Genomic_DNA"/>
</dbReference>
<proteinExistence type="inferred from homology"/>
<accession>A0A843VJH8</accession>
<dbReference type="GO" id="GO:0006355">
    <property type="term" value="P:regulation of DNA-templated transcription"/>
    <property type="evidence" value="ECO:0007669"/>
    <property type="project" value="UniProtKB-UniRule"/>
</dbReference>
<gene>
    <name evidence="2" type="ORF">Taro_028789</name>
</gene>
<evidence type="ECO:0000256" key="1">
    <source>
        <dbReference type="RuleBase" id="RU367018"/>
    </source>
</evidence>
<evidence type="ECO:0000313" key="2">
    <source>
        <dbReference type="EMBL" id="MQL96115.1"/>
    </source>
</evidence>